<evidence type="ECO:0000313" key="2">
    <source>
        <dbReference type="Proteomes" id="UP000637239"/>
    </source>
</evidence>
<gene>
    <name evidence="1" type="ORF">ACHE_40656A</name>
</gene>
<protein>
    <recommendedName>
        <fullName evidence="3">S-adenosyl-L-methionine-dependent methyltransferase</fullName>
    </recommendedName>
</protein>
<reference evidence="1" key="2">
    <citation type="submission" date="2021-02" db="EMBL/GenBank/DDBJ databases">
        <title>Aspergillus chevalieri M1 genome sequence.</title>
        <authorList>
            <person name="Kadooka C."/>
            <person name="Mori K."/>
            <person name="Futagami T."/>
        </authorList>
    </citation>
    <scope>NUCLEOTIDE SEQUENCE</scope>
    <source>
        <strain evidence="1">M1</strain>
    </source>
</reference>
<dbReference type="EMBL" id="AP024419">
    <property type="protein sequence ID" value="BCR88092.1"/>
    <property type="molecule type" value="Genomic_DNA"/>
</dbReference>
<dbReference type="PANTHER" id="PTHR43591">
    <property type="entry name" value="METHYLTRANSFERASE"/>
    <property type="match status" value="1"/>
</dbReference>
<dbReference type="SUPFAM" id="SSF53335">
    <property type="entry name" value="S-adenosyl-L-methionine-dependent methyltransferases"/>
    <property type="match status" value="2"/>
</dbReference>
<sequence>MTSPDSQTESLDQQLLETITVQDRQYQKYSIDHHISFVPIDDEEEERLEIQHRVFQRVFDDRLIFPPVPRPRRVLDCGYGAGSWAIEAALRYPGCEVRARKAFCFKRTDRRSSKVTGVDISSHMIPDDIPDNLWLQVDDLNRPFTFPSNWFDLVHSRLLATGLNRSRWQSYFQDIKRVLKPGGWVQIVEIYFNVQSDNGSITEEHGLRQWSARFMRSLEDTKDLRVGTRLKTLMMGAGLVDVDARMIPLPLSAWSGDPRMREIGLANRDNVQRLFSALAHYPLTQRQHMPQEEFQALVTKAAQEADNPKIKAYFPV</sequence>
<keyword evidence="2" id="KW-1185">Reference proteome</keyword>
<dbReference type="Gene3D" id="3.40.50.150">
    <property type="entry name" value="Vaccinia Virus protein VP39"/>
    <property type="match status" value="1"/>
</dbReference>
<proteinExistence type="predicted"/>
<dbReference type="InterPro" id="IPR029063">
    <property type="entry name" value="SAM-dependent_MTases_sf"/>
</dbReference>
<dbReference type="KEGG" id="ache:ACHE_40656A"/>
<dbReference type="RefSeq" id="XP_043136614.1">
    <property type="nucleotide sequence ID" value="XM_043278880.1"/>
</dbReference>
<dbReference type="AlphaFoldDB" id="A0A7R7VNT6"/>
<dbReference type="Proteomes" id="UP000637239">
    <property type="component" value="Chromosome 4"/>
</dbReference>
<accession>A0A7R7VNT6</accession>
<organism evidence="1 2">
    <name type="scientific">Aspergillus chevalieri</name>
    <name type="common">Eurotium chevalieri</name>
    <dbReference type="NCBI Taxonomy" id="182096"/>
    <lineage>
        <taxon>Eukaryota</taxon>
        <taxon>Fungi</taxon>
        <taxon>Dikarya</taxon>
        <taxon>Ascomycota</taxon>
        <taxon>Pezizomycotina</taxon>
        <taxon>Eurotiomycetes</taxon>
        <taxon>Eurotiomycetidae</taxon>
        <taxon>Eurotiales</taxon>
        <taxon>Aspergillaceae</taxon>
        <taxon>Aspergillus</taxon>
        <taxon>Aspergillus subgen. Aspergillus</taxon>
    </lineage>
</organism>
<name>A0A7R7VNT6_ASPCH</name>
<dbReference type="GeneID" id="66982451"/>
<reference evidence="1" key="1">
    <citation type="submission" date="2021-01" db="EMBL/GenBank/DDBJ databases">
        <authorList>
            <consortium name="Aspergillus chevalieri M1 genome sequencing consortium"/>
            <person name="Kazuki M."/>
            <person name="Futagami T."/>
        </authorList>
    </citation>
    <scope>NUCLEOTIDE SEQUENCE</scope>
    <source>
        <strain evidence="1">M1</strain>
    </source>
</reference>
<dbReference type="Pfam" id="PF13489">
    <property type="entry name" value="Methyltransf_23"/>
    <property type="match status" value="1"/>
</dbReference>
<dbReference type="PANTHER" id="PTHR43591:SF24">
    <property type="entry name" value="2-METHOXY-6-POLYPRENYL-1,4-BENZOQUINOL METHYLASE, MITOCHONDRIAL"/>
    <property type="match status" value="1"/>
</dbReference>
<evidence type="ECO:0000313" key="1">
    <source>
        <dbReference type="EMBL" id="BCR88092.1"/>
    </source>
</evidence>
<dbReference type="GO" id="GO:0008168">
    <property type="term" value="F:methyltransferase activity"/>
    <property type="evidence" value="ECO:0007669"/>
    <property type="project" value="TreeGrafter"/>
</dbReference>
<dbReference type="CDD" id="cd02440">
    <property type="entry name" value="AdoMet_MTases"/>
    <property type="match status" value="1"/>
</dbReference>
<evidence type="ECO:0008006" key="3">
    <source>
        <dbReference type="Google" id="ProtNLM"/>
    </source>
</evidence>